<dbReference type="NCBIfam" id="TIGR00730">
    <property type="entry name" value="Rossman fold protein, TIGR00730 family"/>
    <property type="match status" value="1"/>
</dbReference>
<dbReference type="AlphaFoldDB" id="A0A1Q8CYZ4"/>
<dbReference type="STRING" id="1912961.BU204_01285"/>
<dbReference type="GO" id="GO:0102682">
    <property type="term" value="F:cytokinin riboside 5'-monophosphate phosphoribohydrolase activity"/>
    <property type="evidence" value="ECO:0007669"/>
    <property type="project" value="RHEA"/>
</dbReference>
<comment type="catalytic activity">
    <reaction evidence="2">
        <text>N(6)-(dimethylallyl)adenosine 5'-phosphate + H2O = N(6)-dimethylallyladenine + D-ribose 5-phosphate</text>
        <dbReference type="Rhea" id="RHEA:48560"/>
        <dbReference type="ChEBI" id="CHEBI:15377"/>
        <dbReference type="ChEBI" id="CHEBI:17660"/>
        <dbReference type="ChEBI" id="CHEBI:57526"/>
        <dbReference type="ChEBI" id="CHEBI:78346"/>
        <dbReference type="EC" id="3.2.2.n1"/>
    </reaction>
</comment>
<evidence type="ECO:0000256" key="1">
    <source>
        <dbReference type="ARBA" id="ARBA00006763"/>
    </source>
</evidence>
<comment type="catalytic activity">
    <reaction evidence="2">
        <text>9-ribosyl-trans-zeatin 5'-phosphate + H2O = trans-zeatin + D-ribose 5-phosphate</text>
        <dbReference type="Rhea" id="RHEA:48564"/>
        <dbReference type="ChEBI" id="CHEBI:15377"/>
        <dbReference type="ChEBI" id="CHEBI:16522"/>
        <dbReference type="ChEBI" id="CHEBI:78346"/>
        <dbReference type="ChEBI" id="CHEBI:87947"/>
        <dbReference type="EC" id="3.2.2.n1"/>
    </reaction>
</comment>
<dbReference type="InterPro" id="IPR005269">
    <property type="entry name" value="LOG"/>
</dbReference>
<dbReference type="RefSeq" id="WP_075123613.1">
    <property type="nucleotide sequence ID" value="NZ_MSIE01000001.1"/>
</dbReference>
<keyword evidence="4" id="KW-1185">Reference proteome</keyword>
<keyword evidence="2" id="KW-0203">Cytokinin biosynthesis</keyword>
<dbReference type="PANTHER" id="PTHR31223:SF70">
    <property type="entry name" value="LOG FAMILY PROTEIN YJL055W"/>
    <property type="match status" value="1"/>
</dbReference>
<comment type="similarity">
    <text evidence="1 2">Belongs to the LOG family.</text>
</comment>
<keyword evidence="2" id="KW-0378">Hydrolase</keyword>
<dbReference type="GO" id="GO:0009691">
    <property type="term" value="P:cytokinin biosynthetic process"/>
    <property type="evidence" value="ECO:0007669"/>
    <property type="project" value="UniProtKB-UniRule"/>
</dbReference>
<dbReference type="Pfam" id="PF03641">
    <property type="entry name" value="Lysine_decarbox"/>
    <property type="match status" value="1"/>
</dbReference>
<evidence type="ECO:0000313" key="4">
    <source>
        <dbReference type="Proteomes" id="UP000185596"/>
    </source>
</evidence>
<gene>
    <name evidence="3" type="ORF">BU204_01285</name>
</gene>
<dbReference type="GO" id="GO:0005829">
    <property type="term" value="C:cytosol"/>
    <property type="evidence" value="ECO:0007669"/>
    <property type="project" value="TreeGrafter"/>
</dbReference>
<comment type="caution">
    <text evidence="3">The sequence shown here is derived from an EMBL/GenBank/DDBJ whole genome shotgun (WGS) entry which is preliminary data.</text>
</comment>
<dbReference type="SUPFAM" id="SSF102405">
    <property type="entry name" value="MCP/YpsA-like"/>
    <property type="match status" value="1"/>
</dbReference>
<dbReference type="EMBL" id="MSIE01000001">
    <property type="protein sequence ID" value="OLF19579.1"/>
    <property type="molecule type" value="Genomic_DNA"/>
</dbReference>
<dbReference type="InterPro" id="IPR031100">
    <property type="entry name" value="LOG_fam"/>
</dbReference>
<protein>
    <recommendedName>
        <fullName evidence="2">Cytokinin riboside 5'-monophosphate phosphoribohydrolase</fullName>
        <ecNumber evidence="2">3.2.2.n1</ecNumber>
    </recommendedName>
</protein>
<name>A0A1Q8CYZ4_9PSEU</name>
<dbReference type="PANTHER" id="PTHR31223">
    <property type="entry name" value="LOG FAMILY PROTEIN YJL055W"/>
    <property type="match status" value="1"/>
</dbReference>
<accession>A0A1Q8CYZ4</accession>
<dbReference type="Proteomes" id="UP000185596">
    <property type="component" value="Unassembled WGS sequence"/>
</dbReference>
<dbReference type="OrthoDB" id="9801098at2"/>
<evidence type="ECO:0000313" key="3">
    <source>
        <dbReference type="EMBL" id="OLF19579.1"/>
    </source>
</evidence>
<dbReference type="EC" id="3.2.2.n1" evidence="2"/>
<proteinExistence type="inferred from homology"/>
<evidence type="ECO:0000256" key="2">
    <source>
        <dbReference type="RuleBase" id="RU363015"/>
    </source>
</evidence>
<organism evidence="3 4">
    <name type="scientific">Actinophytocola xanthii</name>
    <dbReference type="NCBI Taxonomy" id="1912961"/>
    <lineage>
        <taxon>Bacteria</taxon>
        <taxon>Bacillati</taxon>
        <taxon>Actinomycetota</taxon>
        <taxon>Actinomycetes</taxon>
        <taxon>Pseudonocardiales</taxon>
        <taxon>Pseudonocardiaceae</taxon>
    </lineage>
</organism>
<reference evidence="3 4" key="1">
    <citation type="submission" date="2016-12" db="EMBL/GenBank/DDBJ databases">
        <title>The draft genome sequence of Actinophytocola sp. 11-183.</title>
        <authorList>
            <person name="Wang W."/>
            <person name="Yuan L."/>
        </authorList>
    </citation>
    <scope>NUCLEOTIDE SEQUENCE [LARGE SCALE GENOMIC DNA]</scope>
    <source>
        <strain evidence="3 4">11-183</strain>
    </source>
</reference>
<dbReference type="Gene3D" id="3.40.50.450">
    <property type="match status" value="1"/>
</dbReference>
<sequence>MRICVFCGSSAGKGPGYLAAAEAVGATLAARGIGLVYGGASVGTMGAVADAALAAGGEVVGVIPQSLVDREVAHHGLTELHVVADLHERKAKMATLADAFLALPGGAGTLEELFEVYTWAQLGLHAKPIALLDVAGYYQPMLRFLDHMVDEGFLASTYREMLLVETDPNRVVDRYATVVRAPGKWDQNHAG</sequence>